<name>A0A7T7HM40_9HYPH</name>
<evidence type="ECO:0000313" key="2">
    <source>
        <dbReference type="Proteomes" id="UP000596083"/>
    </source>
</evidence>
<dbReference type="KEGG" id="mlut:JET14_06170"/>
<sequence>MTVSGDVIFCDDIRKEDNGKAILIGVYTGALVLEQLPVDILLSAWIRVSGLDKGKHDVSVEFHSPGGKTFSIGAEAHIVDPENVDSIMLSGFPLHIGETGKISCKFKVSNEEYELGNLPVTVADEPKLDD</sequence>
<dbReference type="EMBL" id="CP066786">
    <property type="protein sequence ID" value="QQM31751.1"/>
    <property type="molecule type" value="Genomic_DNA"/>
</dbReference>
<dbReference type="Pfam" id="PF22091">
    <property type="entry name" value="DUF6941"/>
    <property type="match status" value="1"/>
</dbReference>
<proteinExistence type="predicted"/>
<gene>
    <name evidence="1" type="ORF">JET14_06170</name>
</gene>
<dbReference type="InterPro" id="IPR054221">
    <property type="entry name" value="DUF6941"/>
</dbReference>
<protein>
    <submittedName>
        <fullName evidence="1">Uncharacterized protein</fullName>
    </submittedName>
</protein>
<accession>A0A7T7HM40</accession>
<dbReference type="Proteomes" id="UP000596083">
    <property type="component" value="Chromosome"/>
</dbReference>
<dbReference type="RefSeq" id="WP_200337271.1">
    <property type="nucleotide sequence ID" value="NZ_CP066786.1"/>
</dbReference>
<reference evidence="1 2" key="1">
    <citation type="submission" date="2020-12" db="EMBL/GenBank/DDBJ databases">
        <authorList>
            <person name="Zheng R.K."/>
            <person name="Sun C.M."/>
        </authorList>
    </citation>
    <scope>NUCLEOTIDE SEQUENCE [LARGE SCALE GENOMIC DNA]</scope>
    <source>
        <strain evidence="1 2">ZRK001</strain>
    </source>
</reference>
<dbReference type="AlphaFoldDB" id="A0A7T7HM40"/>
<evidence type="ECO:0000313" key="1">
    <source>
        <dbReference type="EMBL" id="QQM31751.1"/>
    </source>
</evidence>
<organism evidence="1 2">
    <name type="scientific">Martelella lutilitoris</name>
    <dbReference type="NCBI Taxonomy" id="2583532"/>
    <lineage>
        <taxon>Bacteria</taxon>
        <taxon>Pseudomonadati</taxon>
        <taxon>Pseudomonadota</taxon>
        <taxon>Alphaproteobacteria</taxon>
        <taxon>Hyphomicrobiales</taxon>
        <taxon>Aurantimonadaceae</taxon>
        <taxon>Martelella</taxon>
    </lineage>
</organism>